<dbReference type="SUPFAM" id="SSF53807">
    <property type="entry name" value="Helical backbone' metal receptor"/>
    <property type="match status" value="1"/>
</dbReference>
<comment type="subcellular location">
    <subcellularLocation>
        <location evidence="1">Cell envelope</location>
    </subcellularLocation>
</comment>
<dbReference type="PANTHER" id="PTHR30532">
    <property type="entry name" value="IRON III DICITRATE-BINDING PERIPLASMIC PROTEIN"/>
    <property type="match status" value="1"/>
</dbReference>
<feature type="region of interest" description="Disordered" evidence="5">
    <location>
        <begin position="280"/>
        <end position="301"/>
    </location>
</feature>
<keyword evidence="4 6" id="KW-0732">Signal</keyword>
<evidence type="ECO:0000256" key="6">
    <source>
        <dbReference type="SAM" id="SignalP"/>
    </source>
</evidence>
<name>A0A4R4A0I8_9ACTN</name>
<dbReference type="GO" id="GO:0030288">
    <property type="term" value="C:outer membrane-bounded periplasmic space"/>
    <property type="evidence" value="ECO:0007669"/>
    <property type="project" value="TreeGrafter"/>
</dbReference>
<dbReference type="GO" id="GO:1901678">
    <property type="term" value="P:iron coordination entity transport"/>
    <property type="evidence" value="ECO:0007669"/>
    <property type="project" value="UniProtKB-ARBA"/>
</dbReference>
<gene>
    <name evidence="8" type="ORF">EDD19_101192</name>
</gene>
<feature type="compositionally biased region" description="Low complexity" evidence="5">
    <location>
        <begin position="69"/>
        <end position="82"/>
    </location>
</feature>
<keyword evidence="3" id="KW-0813">Transport</keyword>
<dbReference type="Gene3D" id="3.40.50.1980">
    <property type="entry name" value="Nitrogenase molybdenum iron protein domain"/>
    <property type="match status" value="2"/>
</dbReference>
<dbReference type="RefSeq" id="WP_243699561.1">
    <property type="nucleotide sequence ID" value="NZ_CP143053.1"/>
</dbReference>
<feature type="signal peptide" evidence="6">
    <location>
        <begin position="1"/>
        <end position="34"/>
    </location>
</feature>
<proteinExistence type="inferred from homology"/>
<dbReference type="InterPro" id="IPR002491">
    <property type="entry name" value="ABC_transptr_periplasmic_BD"/>
</dbReference>
<feature type="compositionally biased region" description="Basic and acidic residues" evidence="5">
    <location>
        <begin position="56"/>
        <end position="65"/>
    </location>
</feature>
<dbReference type="PANTHER" id="PTHR30532:SF25">
    <property type="entry name" value="IRON(III) DICITRATE-BINDING PERIPLASMIC PROTEIN"/>
    <property type="match status" value="1"/>
</dbReference>
<evidence type="ECO:0000256" key="2">
    <source>
        <dbReference type="ARBA" id="ARBA00008814"/>
    </source>
</evidence>
<dbReference type="PROSITE" id="PS50983">
    <property type="entry name" value="FE_B12_PBP"/>
    <property type="match status" value="1"/>
</dbReference>
<feature type="domain" description="Fe/B12 periplasmic-binding" evidence="7">
    <location>
        <begin position="105"/>
        <end position="375"/>
    </location>
</feature>
<evidence type="ECO:0000259" key="7">
    <source>
        <dbReference type="PROSITE" id="PS50983"/>
    </source>
</evidence>
<evidence type="ECO:0000313" key="9">
    <source>
        <dbReference type="Proteomes" id="UP000295805"/>
    </source>
</evidence>
<dbReference type="EMBL" id="SMCX01000001">
    <property type="protein sequence ID" value="TCW26776.1"/>
    <property type="molecule type" value="Genomic_DNA"/>
</dbReference>
<evidence type="ECO:0000313" key="8">
    <source>
        <dbReference type="EMBL" id="TCW26776.1"/>
    </source>
</evidence>
<feature type="region of interest" description="Disordered" evidence="5">
    <location>
        <begin position="55"/>
        <end position="99"/>
    </location>
</feature>
<sequence length="378" mass="38719">MTETVPVLRRRPGRGYARRAARAALPLAAGLALAACGPSPVDMVEYPVTTTPSRMAGEELQRSAEPEESCAPAPAPAEFPGAGTRRVDSTGPGPDSVAVPRSPERILALGVGAVDTACALGLQDLVVGTAGLPHDAAVYLPDPLLALPALDLGGGADAAGIADSARGLAPDLIVLAGTADLDPALVDALSVVAPTVVYPGDVLDWSEATESVADAYGRPRAGGDLLLDVIDRARFTEGATTPSDTWVSLVSVADGSGESARVQDPDTLGSLMLEAVDAGRPPAQRTRAGERVPPLPESPAVGDELDGDVIFAVVGGRPESEEAAREVFTSDRWRELDAAGANRVFVMDRAVWEGAGPVAARAVLEDIRKSINGIAPDG</sequence>
<evidence type="ECO:0000256" key="3">
    <source>
        <dbReference type="ARBA" id="ARBA00022448"/>
    </source>
</evidence>
<dbReference type="InterPro" id="IPR051313">
    <property type="entry name" value="Bact_iron-sidero_bind"/>
</dbReference>
<accession>A0A4R4A0I8</accession>
<protein>
    <submittedName>
        <fullName evidence="8">Iron complex transport system substrate-binding protein</fullName>
    </submittedName>
</protein>
<evidence type="ECO:0000256" key="5">
    <source>
        <dbReference type="SAM" id="MobiDB-lite"/>
    </source>
</evidence>
<dbReference type="GeneID" id="89529997"/>
<feature type="chain" id="PRO_5020740015" evidence="6">
    <location>
        <begin position="35"/>
        <end position="378"/>
    </location>
</feature>
<comment type="similarity">
    <text evidence="2">Belongs to the bacterial solute-binding protein 8 family.</text>
</comment>
<dbReference type="AlphaFoldDB" id="A0A4R4A0I8"/>
<dbReference type="Proteomes" id="UP000295805">
    <property type="component" value="Unassembled WGS sequence"/>
</dbReference>
<evidence type="ECO:0000256" key="1">
    <source>
        <dbReference type="ARBA" id="ARBA00004196"/>
    </source>
</evidence>
<organism evidence="8 9">
    <name type="scientific">Dietzia cinnamea</name>
    <dbReference type="NCBI Taxonomy" id="321318"/>
    <lineage>
        <taxon>Bacteria</taxon>
        <taxon>Bacillati</taxon>
        <taxon>Actinomycetota</taxon>
        <taxon>Actinomycetes</taxon>
        <taxon>Mycobacteriales</taxon>
        <taxon>Dietziaceae</taxon>
        <taxon>Dietzia</taxon>
    </lineage>
</organism>
<comment type="caution">
    <text evidence="8">The sequence shown here is derived from an EMBL/GenBank/DDBJ whole genome shotgun (WGS) entry which is preliminary data.</text>
</comment>
<reference evidence="8 9" key="1">
    <citation type="submission" date="2019-03" db="EMBL/GenBank/DDBJ databases">
        <title>Root nodule microbial communities of legume samples collected from USA, Mexico and Botswana.</title>
        <authorList>
            <person name="Hirsch A."/>
        </authorList>
    </citation>
    <scope>NUCLEOTIDE SEQUENCE [LARGE SCALE GENOMIC DNA]</scope>
    <source>
        <strain evidence="8 9">55</strain>
    </source>
</reference>
<evidence type="ECO:0000256" key="4">
    <source>
        <dbReference type="ARBA" id="ARBA00022729"/>
    </source>
</evidence>